<feature type="domain" description="C-type lectin" evidence="2">
    <location>
        <begin position="252"/>
        <end position="367"/>
    </location>
</feature>
<sequence>MSLKKVLCLLVFVAGAAATECPAGYEVVGSKCIHRLPGGYLTHDDAVAYCHQNFGRLPVLHDCASFIGVATYVDDGYSADAYNGYWLGATNSSATGVWQWNDGTAVQMGAPYWAVNTAADGRTEPNNGHDGENCAMIGATRGWLLNDLSCTSSGSVVYAVCSRTPTDGFCATPYILVGTQCIHLLLTDYNSWSDARTSCGSTGGDLIILEDCDQYHKVTTYLNDQESIATSNFSSNTTGAAAIECPAGYEVVGSKCIHRLPGGYLTHDDAVAYCRQNFGRLPVLHDCASFIDVATYVDDGFSADAINGYWLGATNSSATSVWQWNDGTAVQMGAPYWALNAPADGRTQPDNYGTGEDCAMIRPSMGWLLNDAACTLSGRDASPVCSRSPTDGLCAVPYDLVGTQCVHLLPTSYNFTDARTACGSTGGDLIILDDCEQYSKVIKYLMEQGYSPYGYWIGGSDKVLEGQWRWIDGSPMAMGLPYWSNVRYNNYRNCDELRSFNYLEKTLEI</sequence>
<proteinExistence type="predicted"/>
<dbReference type="PANTHER" id="PTHR22801">
    <property type="entry name" value="LITHOSTATHINE"/>
    <property type="match status" value="1"/>
</dbReference>
<organism evidence="3 4">
    <name type="scientific">Hyalella azteca</name>
    <name type="common">Amphipod</name>
    <dbReference type="NCBI Taxonomy" id="294128"/>
    <lineage>
        <taxon>Eukaryota</taxon>
        <taxon>Metazoa</taxon>
        <taxon>Ecdysozoa</taxon>
        <taxon>Arthropoda</taxon>
        <taxon>Crustacea</taxon>
        <taxon>Multicrustacea</taxon>
        <taxon>Malacostraca</taxon>
        <taxon>Eumalacostraca</taxon>
        <taxon>Peracarida</taxon>
        <taxon>Amphipoda</taxon>
        <taxon>Senticaudata</taxon>
        <taxon>Talitrida</taxon>
        <taxon>Talitroidea</taxon>
        <taxon>Hyalellidae</taxon>
        <taxon>Hyalella</taxon>
    </lineage>
</organism>
<name>A0A979FNX6_HYAAZ</name>
<evidence type="ECO:0000313" key="4">
    <source>
        <dbReference type="RefSeq" id="XP_047738182.1"/>
    </source>
</evidence>
<dbReference type="PROSITE" id="PS50041">
    <property type="entry name" value="C_TYPE_LECTIN_2"/>
    <property type="match status" value="3"/>
</dbReference>
<protein>
    <submittedName>
        <fullName evidence="4">Uncharacterized protein LOC108671992</fullName>
    </submittedName>
</protein>
<gene>
    <name evidence="4" type="primary">LOC108671992</name>
</gene>
<dbReference type="SMART" id="SM00034">
    <property type="entry name" value="CLECT"/>
    <property type="match status" value="3"/>
</dbReference>
<feature type="signal peptide" evidence="1">
    <location>
        <begin position="1"/>
        <end position="18"/>
    </location>
</feature>
<feature type="domain" description="C-type lectin" evidence="2">
    <location>
        <begin position="28"/>
        <end position="143"/>
    </location>
</feature>
<dbReference type="Pfam" id="PF00059">
    <property type="entry name" value="Lectin_C"/>
    <property type="match status" value="3"/>
</dbReference>
<evidence type="ECO:0000259" key="2">
    <source>
        <dbReference type="PROSITE" id="PS50041"/>
    </source>
</evidence>
<feature type="domain" description="C-type lectin" evidence="2">
    <location>
        <begin position="401"/>
        <end position="502"/>
    </location>
</feature>
<accession>A0A979FNX6</accession>
<reference evidence="4" key="1">
    <citation type="submission" date="2025-08" db="UniProtKB">
        <authorList>
            <consortium name="RefSeq"/>
        </authorList>
    </citation>
    <scope>IDENTIFICATION</scope>
    <source>
        <tissue evidence="4">Whole organism</tissue>
    </source>
</reference>
<dbReference type="Proteomes" id="UP000694843">
    <property type="component" value="Unplaced"/>
</dbReference>
<dbReference type="InterPro" id="IPR050801">
    <property type="entry name" value="Ca-Dep_Lectins_ImmuneDev"/>
</dbReference>
<dbReference type="GeneID" id="108671992"/>
<dbReference type="OrthoDB" id="6154520at2759"/>
<dbReference type="InterPro" id="IPR001304">
    <property type="entry name" value="C-type_lectin-like"/>
</dbReference>
<dbReference type="KEGG" id="hazt:108671992"/>
<dbReference type="SUPFAM" id="SSF56436">
    <property type="entry name" value="C-type lectin-like"/>
    <property type="match status" value="4"/>
</dbReference>
<feature type="chain" id="PRO_5036895817" evidence="1">
    <location>
        <begin position="19"/>
        <end position="509"/>
    </location>
</feature>
<dbReference type="PANTHER" id="PTHR22801:SF63">
    <property type="entry name" value="C-TYPE LECTIN DOMAIN-CONTAINING PROTEIN"/>
    <property type="match status" value="1"/>
</dbReference>
<dbReference type="AlphaFoldDB" id="A0A979FNX6"/>
<dbReference type="RefSeq" id="XP_047738182.1">
    <property type="nucleotide sequence ID" value="XM_047882226.1"/>
</dbReference>
<dbReference type="Gene3D" id="3.10.100.10">
    <property type="entry name" value="Mannose-Binding Protein A, subunit A"/>
    <property type="match status" value="4"/>
</dbReference>
<keyword evidence="3" id="KW-1185">Reference proteome</keyword>
<dbReference type="InterPro" id="IPR016186">
    <property type="entry name" value="C-type_lectin-like/link_sf"/>
</dbReference>
<keyword evidence="1" id="KW-0732">Signal</keyword>
<evidence type="ECO:0000256" key="1">
    <source>
        <dbReference type="SAM" id="SignalP"/>
    </source>
</evidence>
<evidence type="ECO:0000313" key="3">
    <source>
        <dbReference type="Proteomes" id="UP000694843"/>
    </source>
</evidence>
<dbReference type="InterPro" id="IPR016187">
    <property type="entry name" value="CTDL_fold"/>
</dbReference>